<reference evidence="1" key="1">
    <citation type="journal article" date="2018" name="Int. J. Syst. Evol. Microbiol.">
        <title>Neptunicella marina gen. nov., sp. nov., isolated from surface seawater.</title>
        <authorList>
            <person name="Liu X."/>
            <person name="Lai Q."/>
            <person name="Du Y."/>
            <person name="Zhang X."/>
            <person name="Liu Z."/>
            <person name="Sun F."/>
            <person name="Shao Z."/>
        </authorList>
    </citation>
    <scope>NUCLEOTIDE SEQUENCE</scope>
    <source>
        <strain evidence="1">S27-2</strain>
    </source>
</reference>
<protein>
    <submittedName>
        <fullName evidence="1">Uncharacterized protein</fullName>
    </submittedName>
</protein>
<name>A0A8J6M3B0_9ALTE</name>
<reference evidence="1" key="2">
    <citation type="submission" date="2020-08" db="EMBL/GenBank/DDBJ databases">
        <authorList>
            <person name="Lai Q."/>
        </authorList>
    </citation>
    <scope>NUCLEOTIDE SEQUENCE</scope>
    <source>
        <strain evidence="1">S27-2</strain>
    </source>
</reference>
<accession>A0A8J6M3B0</accession>
<sequence length="79" mass="8973">MSVETLAIQHSLSPAGMIGKTVFIKRGEFQAKRAKVLHQLGDDEFELKLLGSDESVTCHRGDFVPMCRHRPNYSFHFLL</sequence>
<organism evidence="1 2">
    <name type="scientific">Neptunicella marina</name>
    <dbReference type="NCBI Taxonomy" id="2125989"/>
    <lineage>
        <taxon>Bacteria</taxon>
        <taxon>Pseudomonadati</taxon>
        <taxon>Pseudomonadota</taxon>
        <taxon>Gammaproteobacteria</taxon>
        <taxon>Alteromonadales</taxon>
        <taxon>Alteromonadaceae</taxon>
        <taxon>Neptunicella</taxon>
    </lineage>
</organism>
<evidence type="ECO:0000313" key="2">
    <source>
        <dbReference type="Proteomes" id="UP000601768"/>
    </source>
</evidence>
<proteinExistence type="predicted"/>
<dbReference type="Proteomes" id="UP000601768">
    <property type="component" value="Unassembled WGS sequence"/>
</dbReference>
<dbReference type="RefSeq" id="WP_186507841.1">
    <property type="nucleotide sequence ID" value="NZ_JACNEP010000016.1"/>
</dbReference>
<evidence type="ECO:0000313" key="1">
    <source>
        <dbReference type="EMBL" id="MBC3767318.1"/>
    </source>
</evidence>
<dbReference type="EMBL" id="JACNEP010000016">
    <property type="protein sequence ID" value="MBC3767318.1"/>
    <property type="molecule type" value="Genomic_DNA"/>
</dbReference>
<keyword evidence="2" id="KW-1185">Reference proteome</keyword>
<comment type="caution">
    <text evidence="1">The sequence shown here is derived from an EMBL/GenBank/DDBJ whole genome shotgun (WGS) entry which is preliminary data.</text>
</comment>
<gene>
    <name evidence="1" type="ORF">H8B19_15670</name>
</gene>
<dbReference type="AlphaFoldDB" id="A0A8J6M3B0"/>